<accession>A0A3N6PEQ8</accession>
<protein>
    <submittedName>
        <fullName evidence="2">Nuclear transport factor 2 family protein</fullName>
    </submittedName>
</protein>
<dbReference type="Proteomes" id="UP000269154">
    <property type="component" value="Unassembled WGS sequence"/>
</dbReference>
<gene>
    <name evidence="2" type="ORF">D5R40_07140</name>
</gene>
<keyword evidence="3" id="KW-1185">Reference proteome</keyword>
<comment type="caution">
    <text evidence="2">The sequence shown here is derived from an EMBL/GenBank/DDBJ whole genome shotgun (WGS) entry which is preliminary data.</text>
</comment>
<name>A0A3N6PEQ8_9CYAN</name>
<proteinExistence type="predicted"/>
<dbReference type="AlphaFoldDB" id="A0A3N6PEQ8"/>
<feature type="chain" id="PRO_5018176912" evidence="1">
    <location>
        <begin position="34"/>
        <end position="265"/>
    </location>
</feature>
<evidence type="ECO:0000313" key="3">
    <source>
        <dbReference type="Proteomes" id="UP000269154"/>
    </source>
</evidence>
<evidence type="ECO:0000256" key="1">
    <source>
        <dbReference type="SAM" id="SignalP"/>
    </source>
</evidence>
<dbReference type="Gene3D" id="3.10.450.50">
    <property type="match status" value="1"/>
</dbReference>
<dbReference type="EMBL" id="RCBY01000027">
    <property type="protein sequence ID" value="RQH49105.1"/>
    <property type="molecule type" value="Genomic_DNA"/>
</dbReference>
<sequence length="265" mass="30060">MKFHKLSTTLFSSLLLGLTVSSGIVLSPNFTLAQDRDKTPDELTEILKKIDRAASRQDLEDVMDFYSNDFTNSDGLNRESLSEALSKFWQLYQSVKYRTEVKSWEIDGDAIVAETVTYITGVQQMNNRNIRLKSTITSQQRYEDKKIVEQEILAERNQLTSGKNPPTINVNLPLEVEVGKKYNFDVIVAEPLGEQIMLGAAWEEPINENSYDLEPANFQLELLPSGGIFKIGEVIENSQDQWLSAVLMRKGGITISTYRLRVLDK</sequence>
<reference evidence="2 3" key="1">
    <citation type="journal article" date="2018" name="ACS Chem. Biol.">
        <title>Ketoreductase domain dysfunction expands chemodiversity: malyngamide biosynthesis in the cyanobacterium Okeania hirsuta.</title>
        <authorList>
            <person name="Moss N.A."/>
            <person name="Leao T."/>
            <person name="Rankin M."/>
            <person name="McCullough T.M."/>
            <person name="Qu P."/>
            <person name="Korobeynikov A."/>
            <person name="Smith J.L."/>
            <person name="Gerwick L."/>
            <person name="Gerwick W.H."/>
        </authorList>
    </citation>
    <scope>NUCLEOTIDE SEQUENCE [LARGE SCALE GENOMIC DNA]</scope>
    <source>
        <strain evidence="2 3">PAB10Feb10-1</strain>
    </source>
</reference>
<keyword evidence="1" id="KW-0732">Signal</keyword>
<organism evidence="2 3">
    <name type="scientific">Okeania hirsuta</name>
    <dbReference type="NCBI Taxonomy" id="1458930"/>
    <lineage>
        <taxon>Bacteria</taxon>
        <taxon>Bacillati</taxon>
        <taxon>Cyanobacteriota</taxon>
        <taxon>Cyanophyceae</taxon>
        <taxon>Oscillatoriophycideae</taxon>
        <taxon>Oscillatoriales</taxon>
        <taxon>Microcoleaceae</taxon>
        <taxon>Okeania</taxon>
    </lineage>
</organism>
<dbReference type="OrthoDB" id="507769at2"/>
<evidence type="ECO:0000313" key="2">
    <source>
        <dbReference type="EMBL" id="RQH49105.1"/>
    </source>
</evidence>
<feature type="signal peptide" evidence="1">
    <location>
        <begin position="1"/>
        <end position="33"/>
    </location>
</feature>
<dbReference type="InterPro" id="IPR032710">
    <property type="entry name" value="NTF2-like_dom_sf"/>
</dbReference>
<dbReference type="SUPFAM" id="SSF54427">
    <property type="entry name" value="NTF2-like"/>
    <property type="match status" value="1"/>
</dbReference>